<feature type="domain" description="Low molecular weight protein antigen 6 PH" evidence="3">
    <location>
        <begin position="59"/>
        <end position="129"/>
    </location>
</feature>
<dbReference type="EMBL" id="PVTF01000004">
    <property type="protein sequence ID" value="PRY42779.1"/>
    <property type="molecule type" value="Genomic_DNA"/>
</dbReference>
<sequence length="204" mass="21439">MRLTGATMSDVDKLVFRIPAVALLASGVGIICVTPVAFAVPGLQVLYVLPVAFAVWVLRNRTTVDSETIVARGVFGKRVVPWTGVKAIKLAERSWLSAVLTDDKLVRLPAVRMMHLPALAAVSGGRIADPTVREEPAAEEPAVEEPSVEEPAVEVPAVDEDAAMESGTVEPTSAEHGDDLPTADPAGSPAGKPSAVDREDAERS</sequence>
<organism evidence="4 5">
    <name type="scientific">Umezawaea tangerina</name>
    <dbReference type="NCBI Taxonomy" id="84725"/>
    <lineage>
        <taxon>Bacteria</taxon>
        <taxon>Bacillati</taxon>
        <taxon>Actinomycetota</taxon>
        <taxon>Actinomycetes</taxon>
        <taxon>Pseudonocardiales</taxon>
        <taxon>Pseudonocardiaceae</taxon>
        <taxon>Umezawaea</taxon>
    </lineage>
</organism>
<dbReference type="RefSeq" id="WP_170155866.1">
    <property type="nucleotide sequence ID" value="NZ_PVTF01000004.1"/>
</dbReference>
<keyword evidence="5" id="KW-1185">Reference proteome</keyword>
<proteinExistence type="predicted"/>
<evidence type="ECO:0000259" key="3">
    <source>
        <dbReference type="Pfam" id="PF10756"/>
    </source>
</evidence>
<keyword evidence="2" id="KW-0812">Transmembrane</keyword>
<feature type="compositionally biased region" description="Acidic residues" evidence="1">
    <location>
        <begin position="137"/>
        <end position="163"/>
    </location>
</feature>
<evidence type="ECO:0000256" key="2">
    <source>
        <dbReference type="SAM" id="Phobius"/>
    </source>
</evidence>
<accession>A0A2T0TAW2</accession>
<feature type="transmembrane region" description="Helical" evidence="2">
    <location>
        <begin position="14"/>
        <end position="36"/>
    </location>
</feature>
<evidence type="ECO:0000313" key="4">
    <source>
        <dbReference type="EMBL" id="PRY42779.1"/>
    </source>
</evidence>
<feature type="compositionally biased region" description="Basic and acidic residues" evidence="1">
    <location>
        <begin position="195"/>
        <end position="204"/>
    </location>
</feature>
<feature type="region of interest" description="Disordered" evidence="1">
    <location>
        <begin position="132"/>
        <end position="204"/>
    </location>
</feature>
<protein>
    <submittedName>
        <fullName evidence="4">PH (Pleckstrin Homology) domain-containing protein</fullName>
    </submittedName>
</protein>
<reference evidence="4 5" key="1">
    <citation type="submission" date="2018-03" db="EMBL/GenBank/DDBJ databases">
        <title>Genomic Encyclopedia of Archaeal and Bacterial Type Strains, Phase II (KMG-II): from individual species to whole genera.</title>
        <authorList>
            <person name="Goeker M."/>
        </authorList>
    </citation>
    <scope>NUCLEOTIDE SEQUENCE [LARGE SCALE GENOMIC DNA]</scope>
    <source>
        <strain evidence="4 5">DSM 44720</strain>
    </source>
</reference>
<evidence type="ECO:0000256" key="1">
    <source>
        <dbReference type="SAM" id="MobiDB-lite"/>
    </source>
</evidence>
<dbReference type="Pfam" id="PF10756">
    <property type="entry name" value="bPH_6"/>
    <property type="match status" value="1"/>
</dbReference>
<evidence type="ECO:0000313" key="5">
    <source>
        <dbReference type="Proteomes" id="UP000239494"/>
    </source>
</evidence>
<dbReference type="Proteomes" id="UP000239494">
    <property type="component" value="Unassembled WGS sequence"/>
</dbReference>
<name>A0A2T0TAW2_9PSEU</name>
<dbReference type="InterPro" id="IPR019692">
    <property type="entry name" value="CFP-6_PH"/>
</dbReference>
<dbReference type="AlphaFoldDB" id="A0A2T0TAW2"/>
<keyword evidence="2" id="KW-1133">Transmembrane helix</keyword>
<keyword evidence="2" id="KW-0472">Membrane</keyword>
<gene>
    <name evidence="4" type="ORF">CLV43_104616</name>
</gene>
<comment type="caution">
    <text evidence="4">The sequence shown here is derived from an EMBL/GenBank/DDBJ whole genome shotgun (WGS) entry which is preliminary data.</text>
</comment>